<evidence type="ECO:0000313" key="2">
    <source>
        <dbReference type="EMBL" id="ADO03581.1"/>
    </source>
</evidence>
<evidence type="ECO:0000313" key="3">
    <source>
        <dbReference type="Proteomes" id="UP000006864"/>
    </source>
</evidence>
<organism evidence="2 3">
    <name type="scientific">Helicobacter pylori (strain Cuz20)</name>
    <dbReference type="NCBI Taxonomy" id="765964"/>
    <lineage>
        <taxon>Bacteria</taxon>
        <taxon>Pseudomonadati</taxon>
        <taxon>Campylobacterota</taxon>
        <taxon>Epsilonproteobacteria</taxon>
        <taxon>Campylobacterales</taxon>
        <taxon>Helicobacteraceae</taxon>
        <taxon>Helicobacter</taxon>
    </lineage>
</organism>
<evidence type="ECO:0008006" key="4">
    <source>
        <dbReference type="Google" id="ProtNLM"/>
    </source>
</evidence>
<keyword evidence="1" id="KW-0812">Transmembrane</keyword>
<keyword evidence="1" id="KW-0472">Membrane</keyword>
<sequence>MFFCTILVCAAVFGVFEKMLKNIIKEDYLMLMSREASSFIGALLFVVLSCYVIYTNNIPGYLKPALIDTIKAASDSIYSSCDYTDYFLKARKMLEGFAWWGMFKAESMGMNKGFMVAGWVVFIIYNALSGIAISRLSAQIIYWLSKYFRSECGK</sequence>
<evidence type="ECO:0000256" key="1">
    <source>
        <dbReference type="SAM" id="Phobius"/>
    </source>
</evidence>
<feature type="transmembrane region" description="Helical" evidence="1">
    <location>
        <begin position="114"/>
        <end position="133"/>
    </location>
</feature>
<dbReference type="Proteomes" id="UP000006864">
    <property type="component" value="Chromosome"/>
</dbReference>
<proteinExistence type="predicted"/>
<name>A0AB32X880_HELPC</name>
<gene>
    <name evidence="2" type="ordered locus">HPCU_02040</name>
</gene>
<dbReference type="AlphaFoldDB" id="A0AB32X880"/>
<protein>
    <recommendedName>
        <fullName evidence="4">Cag pathogenicity island protein</fullName>
    </recommendedName>
</protein>
<dbReference type="EMBL" id="CP002076">
    <property type="protein sequence ID" value="ADO03581.1"/>
    <property type="molecule type" value="Genomic_DNA"/>
</dbReference>
<dbReference type="KEGG" id="hpu:HPCU_02040"/>
<accession>A0AB32X880</accession>
<keyword evidence="1" id="KW-1133">Transmembrane helix</keyword>
<feature type="transmembrane region" description="Helical" evidence="1">
    <location>
        <begin position="38"/>
        <end position="54"/>
    </location>
</feature>
<reference evidence="3" key="1">
    <citation type="submission" date="2010-06" db="EMBL/GenBank/DDBJ databases">
        <title>Complete genome sequence of Helicobacter pylori strain Cuz20.</title>
        <authorList>
            <person name="Kersulyte D."/>
            <person name="Herrera P."/>
            <person name="Gilman R.H."/>
            <person name="Berg D.E."/>
        </authorList>
    </citation>
    <scope>NUCLEOTIDE SEQUENCE [LARGE SCALE GENOMIC DNA]</scope>
    <source>
        <strain evidence="3">Cuz20</strain>
    </source>
</reference>